<feature type="domain" description="Glycoside hydrolase family 31 TIM barrel" evidence="9">
    <location>
        <begin position="225"/>
        <end position="268"/>
    </location>
</feature>
<evidence type="ECO:0000256" key="1">
    <source>
        <dbReference type="ARBA" id="ARBA00007806"/>
    </source>
</evidence>
<dbReference type="PANTHER" id="PTHR22762">
    <property type="entry name" value="ALPHA-GLUCOSIDASE"/>
    <property type="match status" value="1"/>
</dbReference>
<evidence type="ECO:0000256" key="3">
    <source>
        <dbReference type="ARBA" id="ARBA00023180"/>
    </source>
</evidence>
<feature type="domain" description="Glycosyl hydrolase family 31 C-terminal" evidence="10">
    <location>
        <begin position="285"/>
        <end position="320"/>
    </location>
</feature>
<evidence type="ECO:0000259" key="9">
    <source>
        <dbReference type="Pfam" id="PF01055"/>
    </source>
</evidence>
<evidence type="ECO:0000256" key="5">
    <source>
        <dbReference type="ARBA" id="ARBA00023316"/>
    </source>
</evidence>
<keyword evidence="8" id="KW-0472">Membrane</keyword>
<keyword evidence="6" id="KW-0624">Polysaccharide degradation</keyword>
<dbReference type="GO" id="GO:0004553">
    <property type="term" value="F:hydrolase activity, hydrolyzing O-glycosyl compounds"/>
    <property type="evidence" value="ECO:0007669"/>
    <property type="project" value="InterPro"/>
</dbReference>
<dbReference type="GO" id="GO:0000272">
    <property type="term" value="P:polysaccharide catabolic process"/>
    <property type="evidence" value="ECO:0007669"/>
    <property type="project" value="UniProtKB-KW"/>
</dbReference>
<keyword evidence="12" id="KW-1185">Reference proteome</keyword>
<dbReference type="AlphaFoldDB" id="A0AAD6Z3I7"/>
<evidence type="ECO:0000259" key="10">
    <source>
        <dbReference type="Pfam" id="PF21365"/>
    </source>
</evidence>
<dbReference type="InterPro" id="IPR017853">
    <property type="entry name" value="GH"/>
</dbReference>
<keyword evidence="8" id="KW-1133">Transmembrane helix</keyword>
<dbReference type="Pfam" id="PF01055">
    <property type="entry name" value="Glyco_hydro_31_2nd"/>
    <property type="match status" value="1"/>
</dbReference>
<sequence length="348" mass="38514">MLSAYDSLPLRARAPTFYDKRAQACAVNATMSRSRYHRINASFSATNTSPRVRPVTIVSASAALPRQADTIVLGADTVGKQPWLAHIDASNVSTPPSSCALGEMASLFLLYFATRIHKLTKARTKFSLSAYGIHAILLLAVMGIVAGIIRTIWSYELRSFLKLDDTGAINTLQLSLPLPAISSSPPISVSGFPSDSPQAVETRRQVARGELQHLAALLDLYCRDADICGYAADTTDILCSRWAMLGAFYPFMHNVNHTSISQEFYRYRLLDYFYTAFHEASLQVTPVVSPLWFKYPKDTAIYPIGLQWFFGDSIVVSPVIRFIGLHKSTDFFDATTPFEPVAERNALI</sequence>
<comment type="similarity">
    <text evidence="1 7">Belongs to the glycosyl hydrolase 31 family.</text>
</comment>
<keyword evidence="8" id="KW-0812">Transmembrane</keyword>
<evidence type="ECO:0000256" key="4">
    <source>
        <dbReference type="ARBA" id="ARBA00023295"/>
    </source>
</evidence>
<dbReference type="InterPro" id="IPR048395">
    <property type="entry name" value="Glyco_hydro_31_C"/>
</dbReference>
<evidence type="ECO:0000256" key="7">
    <source>
        <dbReference type="RuleBase" id="RU361185"/>
    </source>
</evidence>
<evidence type="ECO:0000256" key="6">
    <source>
        <dbReference type="ARBA" id="ARBA00023326"/>
    </source>
</evidence>
<proteinExistence type="inferred from homology"/>
<evidence type="ECO:0000256" key="8">
    <source>
        <dbReference type="SAM" id="Phobius"/>
    </source>
</evidence>
<name>A0AAD6Z3I7_9AGAR</name>
<accession>A0AAD6Z3I7</accession>
<reference evidence="11" key="1">
    <citation type="submission" date="2023-03" db="EMBL/GenBank/DDBJ databases">
        <title>Massive genome expansion in bonnet fungi (Mycena s.s.) driven by repeated elements and novel gene families across ecological guilds.</title>
        <authorList>
            <consortium name="Lawrence Berkeley National Laboratory"/>
            <person name="Harder C.B."/>
            <person name="Miyauchi S."/>
            <person name="Viragh M."/>
            <person name="Kuo A."/>
            <person name="Thoen E."/>
            <person name="Andreopoulos B."/>
            <person name="Lu D."/>
            <person name="Skrede I."/>
            <person name="Drula E."/>
            <person name="Henrissat B."/>
            <person name="Morin E."/>
            <person name="Kohler A."/>
            <person name="Barry K."/>
            <person name="LaButti K."/>
            <person name="Morin E."/>
            <person name="Salamov A."/>
            <person name="Lipzen A."/>
            <person name="Mereny Z."/>
            <person name="Hegedus B."/>
            <person name="Baldrian P."/>
            <person name="Stursova M."/>
            <person name="Weitz H."/>
            <person name="Taylor A."/>
            <person name="Grigoriev I.V."/>
            <person name="Nagy L.G."/>
            <person name="Martin F."/>
            <person name="Kauserud H."/>
        </authorList>
    </citation>
    <scope>NUCLEOTIDE SEQUENCE</scope>
    <source>
        <strain evidence="11">CBHHK002</strain>
    </source>
</reference>
<dbReference type="EMBL" id="JARIHO010000092">
    <property type="protein sequence ID" value="KAJ7306664.1"/>
    <property type="molecule type" value="Genomic_DNA"/>
</dbReference>
<evidence type="ECO:0000313" key="12">
    <source>
        <dbReference type="Proteomes" id="UP001218218"/>
    </source>
</evidence>
<dbReference type="SUPFAM" id="SSF51445">
    <property type="entry name" value="(Trans)glycosidases"/>
    <property type="match status" value="1"/>
</dbReference>
<dbReference type="InterPro" id="IPR000322">
    <property type="entry name" value="Glyco_hydro_31_TIM"/>
</dbReference>
<dbReference type="SUPFAM" id="SSF51011">
    <property type="entry name" value="Glycosyl hydrolase domain"/>
    <property type="match status" value="1"/>
</dbReference>
<keyword evidence="3" id="KW-0325">Glycoprotein</keyword>
<comment type="caution">
    <text evidence="11">The sequence shown here is derived from an EMBL/GenBank/DDBJ whole genome shotgun (WGS) entry which is preliminary data.</text>
</comment>
<evidence type="ECO:0000256" key="2">
    <source>
        <dbReference type="ARBA" id="ARBA00022801"/>
    </source>
</evidence>
<dbReference type="Gene3D" id="2.60.40.1180">
    <property type="entry name" value="Golgi alpha-mannosidase II"/>
    <property type="match status" value="1"/>
</dbReference>
<dbReference type="GO" id="GO:0071555">
    <property type="term" value="P:cell wall organization"/>
    <property type="evidence" value="ECO:0007669"/>
    <property type="project" value="UniProtKB-KW"/>
</dbReference>
<gene>
    <name evidence="11" type="ORF">DFH08DRAFT_1054326</name>
</gene>
<dbReference type="Proteomes" id="UP001218218">
    <property type="component" value="Unassembled WGS sequence"/>
</dbReference>
<evidence type="ECO:0000313" key="11">
    <source>
        <dbReference type="EMBL" id="KAJ7306664.1"/>
    </source>
</evidence>
<organism evidence="11 12">
    <name type="scientific">Mycena albidolilacea</name>
    <dbReference type="NCBI Taxonomy" id="1033008"/>
    <lineage>
        <taxon>Eukaryota</taxon>
        <taxon>Fungi</taxon>
        <taxon>Dikarya</taxon>
        <taxon>Basidiomycota</taxon>
        <taxon>Agaricomycotina</taxon>
        <taxon>Agaricomycetes</taxon>
        <taxon>Agaricomycetidae</taxon>
        <taxon>Agaricales</taxon>
        <taxon>Marasmiineae</taxon>
        <taxon>Mycenaceae</taxon>
        <taxon>Mycena</taxon>
    </lineage>
</organism>
<keyword evidence="6" id="KW-0119">Carbohydrate metabolism</keyword>
<keyword evidence="4 7" id="KW-0326">Glycosidase</keyword>
<keyword evidence="5" id="KW-0961">Cell wall biogenesis/degradation</keyword>
<dbReference type="PANTHER" id="PTHR22762:SF67">
    <property type="entry name" value="ALPHA_BETA-GLUCOSIDASE AGDC-RELATED"/>
    <property type="match status" value="1"/>
</dbReference>
<dbReference type="Gene3D" id="3.20.20.80">
    <property type="entry name" value="Glycosidases"/>
    <property type="match status" value="1"/>
</dbReference>
<dbReference type="Pfam" id="PF21365">
    <property type="entry name" value="Glyco_hydro_31_3rd"/>
    <property type="match status" value="1"/>
</dbReference>
<keyword evidence="2 7" id="KW-0378">Hydrolase</keyword>
<feature type="transmembrane region" description="Helical" evidence="8">
    <location>
        <begin position="128"/>
        <end position="153"/>
    </location>
</feature>
<dbReference type="InterPro" id="IPR013780">
    <property type="entry name" value="Glyco_hydro_b"/>
</dbReference>
<protein>
    <submittedName>
        <fullName evidence="11">Glycosyl hydrolases family 31-domain-containing protein</fullName>
    </submittedName>
</protein>